<sequence length="559" mass="57714">MPLPGFDKAYYLQAKLTALQTTLPEWVGKTTTDLETLLTNQNFTAESHYQLYGYQEGLAPNAFFNADEYTQAKAVSMFNAGGYSTISDARAAFVAAWTGDVYNHYLQYGSQEGINPSNAFDESSYYASKLADLQANADTSAEWATKSVAELKAFFNAQGFSALHHYNVYGAGEGIPVTEVPVSEAVNSETDEIDETDETDETGGTPAKGMNFQLTTNDDSFTGGAANDHFYGIYDGVTFLAQNTFNSGDILDGAGGTDTLHINHFEDVAIDLPDTLWTGISGIENIVMSTTGSGAHDIITGTNFNTAFASGGVDLWTATTGAGAITIDMASFTGTAKVTADSAAGAIVLSGVKFSQIDVTTTGSGAQTITSTGASDVIVNATSSEGATSITTGAGDDTIALHATSADGLNTITAGAGADTINLYANFASIDKIVQADGDSMASTANTITSNIATGDTITFGNGLDIVRNFGVNDNIDVGTGGAAVSGLTMDKADFAATTTIFLSGTYAEDTFTIAADGGGTDTLLLDTTAVDDTDIATADTWILLSGVTSDALSAGSFV</sequence>
<accession>S0G4E5</accession>
<evidence type="ECO:0000256" key="1">
    <source>
        <dbReference type="SAM" id="MobiDB-lite"/>
    </source>
</evidence>
<dbReference type="Proteomes" id="UP000014216">
    <property type="component" value="Unassembled WGS sequence"/>
</dbReference>
<evidence type="ECO:0000313" key="2">
    <source>
        <dbReference type="EMBL" id="EMS80474.1"/>
    </source>
</evidence>
<keyword evidence="3" id="KW-1185">Reference proteome</keyword>
<evidence type="ECO:0000313" key="3">
    <source>
        <dbReference type="Proteomes" id="UP000014216"/>
    </source>
</evidence>
<organism evidence="2 3">
    <name type="scientific">Desulfotignum phosphitoxidans DSM 13687</name>
    <dbReference type="NCBI Taxonomy" id="1286635"/>
    <lineage>
        <taxon>Bacteria</taxon>
        <taxon>Pseudomonadati</taxon>
        <taxon>Thermodesulfobacteriota</taxon>
        <taxon>Desulfobacteria</taxon>
        <taxon>Desulfobacterales</taxon>
        <taxon>Desulfobacteraceae</taxon>
        <taxon>Desulfotignum</taxon>
    </lineage>
</organism>
<reference evidence="2 3" key="1">
    <citation type="journal article" date="2013" name="Genome Announc.">
        <title>Draft Genome Sequence of Desulfotignum phosphitoxidans DSM 13687 Strain FiPS-3.</title>
        <authorList>
            <person name="Poehlein A."/>
            <person name="Daniel R."/>
            <person name="Simeonova D.D."/>
        </authorList>
    </citation>
    <scope>NUCLEOTIDE SEQUENCE [LARGE SCALE GENOMIC DNA]</scope>
    <source>
        <strain evidence="2 3">DSM 13687</strain>
    </source>
</reference>
<dbReference type="EMBL" id="APJX01000002">
    <property type="protein sequence ID" value="EMS80474.1"/>
    <property type="molecule type" value="Genomic_DNA"/>
</dbReference>
<name>S0G4E5_9BACT</name>
<comment type="caution">
    <text evidence="2">The sequence shown here is derived from an EMBL/GenBank/DDBJ whole genome shotgun (WGS) entry which is preliminary data.</text>
</comment>
<feature type="compositionally biased region" description="Acidic residues" evidence="1">
    <location>
        <begin position="189"/>
        <end position="201"/>
    </location>
</feature>
<dbReference type="AlphaFoldDB" id="S0G4E5"/>
<gene>
    <name evidence="2" type="ORF">Dpo_2c01630</name>
</gene>
<dbReference type="OrthoDB" id="9816564at2"/>
<dbReference type="RefSeq" id="WP_006964734.1">
    <property type="nucleotide sequence ID" value="NZ_APJX01000002.1"/>
</dbReference>
<feature type="region of interest" description="Disordered" evidence="1">
    <location>
        <begin position="187"/>
        <end position="212"/>
    </location>
</feature>
<proteinExistence type="predicted"/>
<protein>
    <submittedName>
        <fullName evidence="2">Uncharacterized protein</fullName>
    </submittedName>
</protein>